<keyword evidence="7 17" id="KW-0808">Transferase</keyword>
<evidence type="ECO:0000256" key="8">
    <source>
        <dbReference type="ARBA" id="ARBA00022692"/>
    </source>
</evidence>
<comment type="subcellular location">
    <subcellularLocation>
        <location evidence="1">Cell membrane</location>
        <topology evidence="1">Multi-pass membrane protein</topology>
    </subcellularLocation>
</comment>
<dbReference type="Pfam" id="PF12249">
    <property type="entry name" value="AftA_C"/>
    <property type="match status" value="1"/>
</dbReference>
<dbReference type="Proteomes" id="UP000215374">
    <property type="component" value="Chromosome 1"/>
</dbReference>
<name>A0A076NGX2_9CORY</name>
<comment type="pathway">
    <text evidence="2">Cell wall biogenesis; cell wall polysaccharide biosynthesis.</text>
</comment>
<dbReference type="GO" id="GO:0005886">
    <property type="term" value="C:plasma membrane"/>
    <property type="evidence" value="ECO:0007669"/>
    <property type="project" value="UniProtKB-SubCell"/>
</dbReference>
<feature type="domain" description="Arabinofuranosyltransferase AftA C-terminal" evidence="14">
    <location>
        <begin position="467"/>
        <end position="643"/>
    </location>
</feature>
<feature type="transmembrane region" description="Helical" evidence="13">
    <location>
        <begin position="94"/>
        <end position="114"/>
    </location>
</feature>
<evidence type="ECO:0000259" key="15">
    <source>
        <dbReference type="Pfam" id="PF12250"/>
    </source>
</evidence>
<evidence type="ECO:0000256" key="1">
    <source>
        <dbReference type="ARBA" id="ARBA00004651"/>
    </source>
</evidence>
<evidence type="ECO:0000256" key="5">
    <source>
        <dbReference type="ARBA" id="ARBA00020482"/>
    </source>
</evidence>
<evidence type="ECO:0000256" key="3">
    <source>
        <dbReference type="ARBA" id="ARBA00009655"/>
    </source>
</evidence>
<reference evidence="17 19" key="2">
    <citation type="submission" date="2017-06" db="EMBL/GenBank/DDBJ databases">
        <authorList>
            <consortium name="Pathogen Informatics"/>
        </authorList>
    </citation>
    <scope>NUCLEOTIDE SEQUENCE [LARGE SCALE GENOMIC DNA]</scope>
    <source>
        <strain evidence="17 19">NCTC13015</strain>
    </source>
</reference>
<sequence>MTTTATVEETPEGLRTTGYAPDPLSAQQTLIRTLLAGGLGALITTLVWFVLHSVSLPAYNTSMAIRALSSAGSLIVLIVSLVCAVLWLRGTRKWFNGIIMHLTAPALVVTALGIPLSATRLWLDGIQVDQGFRTQFLSRMTETAANADMNYVDLPSFYPIGWFWLGGRVADLLGVPGWEVFQPWALITLAAGAAMLVPVWQKIVGSLPIACAIATFTTAVVLTETPDEPYAALVAMFFPAATVITYRALLGSRNAIIFMALYLGISASFYTLFTAIAALFVVTMAFLVAFLTTSDARPIIRLLIIGVSSLAVAALTWWRYIFAVLSGNYEVQSTANHFLPEEGTVFPLPFFSFSIIGLLSLLGMIFIVMRAGEREVASLGVGAIVCYVWCLASMAATLLGTSLLGFRVEVLIILLFITAGILAVSDIILVGLDYFFPSRFNLATNQTIIAIIAIVVTSACLHYVQQIPSENESHIDQAYADTDGYGERADRFPPDAAQYYGEITELLTSHGYQPNEAVIYTDEINYMAYNPYFGFNAFTSHYANPLGEFDLRNEELIAWSQLSWDDPETLTEAIDDSKWAPPVAFIFRGDVEEPGEGYKTHVAHDIFPNEPNVRYEGLFFNAEAFDNDEWDVEQIGPFAVVVRT</sequence>
<dbReference type="EMBL" id="CP009211">
    <property type="protein sequence ID" value="AIJ32603.1"/>
    <property type="molecule type" value="Genomic_DNA"/>
</dbReference>
<feature type="transmembrane region" description="Helical" evidence="13">
    <location>
        <begin position="203"/>
        <end position="223"/>
    </location>
</feature>
<keyword evidence="10 13" id="KW-0472">Membrane</keyword>
<feature type="transmembrane region" description="Helical" evidence="13">
    <location>
        <begin position="180"/>
        <end position="197"/>
    </location>
</feature>
<dbReference type="EMBL" id="LT906467">
    <property type="protein sequence ID" value="SNV53285.1"/>
    <property type="molecule type" value="Genomic_DNA"/>
</dbReference>
<evidence type="ECO:0000313" key="18">
    <source>
        <dbReference type="Proteomes" id="UP000028780"/>
    </source>
</evidence>
<evidence type="ECO:0000256" key="9">
    <source>
        <dbReference type="ARBA" id="ARBA00022989"/>
    </source>
</evidence>
<protein>
    <recommendedName>
        <fullName evidence="5">Galactan 5-O-arabinofuranosyltransferase</fullName>
        <ecNumber evidence="4">2.4.2.46</ecNumber>
    </recommendedName>
    <alternativeName>
        <fullName evidence="11">Arabinofuranosyltransferase AftA</fullName>
    </alternativeName>
</protein>
<feature type="transmembrane region" description="Helical" evidence="13">
    <location>
        <begin position="447"/>
        <end position="464"/>
    </location>
</feature>
<dbReference type="GO" id="GO:0044038">
    <property type="term" value="P:cell wall macromolecule biosynthetic process"/>
    <property type="evidence" value="ECO:0007669"/>
    <property type="project" value="InterPro"/>
</dbReference>
<dbReference type="Pfam" id="PF12250">
    <property type="entry name" value="AftA_N"/>
    <property type="match status" value="1"/>
</dbReference>
<dbReference type="GO" id="GO:0045227">
    <property type="term" value="P:capsule polysaccharide biosynthetic process"/>
    <property type="evidence" value="ECO:0007669"/>
    <property type="project" value="UniProtKB-UniPathway"/>
</dbReference>
<dbReference type="Proteomes" id="UP000028780">
    <property type="component" value="Chromosome"/>
</dbReference>
<evidence type="ECO:0000256" key="13">
    <source>
        <dbReference type="SAM" id="Phobius"/>
    </source>
</evidence>
<gene>
    <name evidence="17" type="primary">aftA</name>
    <name evidence="16" type="ORF">CIMIT_00500</name>
    <name evidence="17" type="ORF">SAMEA4535761_00164</name>
</gene>
<evidence type="ECO:0000256" key="6">
    <source>
        <dbReference type="ARBA" id="ARBA00022475"/>
    </source>
</evidence>
<dbReference type="HOGENOM" id="CLU_021304_0_0_11"/>
<dbReference type="EC" id="2.4.2.46" evidence="4"/>
<evidence type="ECO:0000256" key="10">
    <source>
        <dbReference type="ARBA" id="ARBA00023136"/>
    </source>
</evidence>
<evidence type="ECO:0000256" key="4">
    <source>
        <dbReference type="ARBA" id="ARBA00012037"/>
    </source>
</evidence>
<accession>A0A076NGX2</accession>
<keyword evidence="17" id="KW-0328">Glycosyltransferase</keyword>
<dbReference type="InterPro" id="IPR020959">
    <property type="entry name" value="ArabinofuranosylTrfase_AftA_C"/>
</dbReference>
<evidence type="ECO:0000313" key="16">
    <source>
        <dbReference type="EMBL" id="AIJ32603.1"/>
    </source>
</evidence>
<keyword evidence="18" id="KW-1185">Reference proteome</keyword>
<dbReference type="AlphaFoldDB" id="A0A076NGX2"/>
<keyword evidence="9 13" id="KW-1133">Transmembrane helix</keyword>
<proteinExistence type="inferred from homology"/>
<evidence type="ECO:0000313" key="17">
    <source>
        <dbReference type="EMBL" id="SNV53285.1"/>
    </source>
</evidence>
<dbReference type="eggNOG" id="ENOG502ZB59">
    <property type="taxonomic scope" value="Bacteria"/>
</dbReference>
<feature type="transmembrane region" description="Helical" evidence="13">
    <location>
        <begin position="63"/>
        <end position="88"/>
    </location>
</feature>
<feature type="transmembrane region" description="Helical" evidence="13">
    <location>
        <begin position="30"/>
        <end position="51"/>
    </location>
</feature>
<evidence type="ECO:0000256" key="2">
    <source>
        <dbReference type="ARBA" id="ARBA00004776"/>
    </source>
</evidence>
<feature type="transmembrane region" description="Helical" evidence="13">
    <location>
        <begin position="302"/>
        <end position="325"/>
    </location>
</feature>
<feature type="transmembrane region" description="Helical" evidence="13">
    <location>
        <begin position="230"/>
        <end position="249"/>
    </location>
</feature>
<dbReference type="GO" id="GO:0016757">
    <property type="term" value="F:glycosyltransferase activity"/>
    <property type="evidence" value="ECO:0007669"/>
    <property type="project" value="UniProtKB-KW"/>
</dbReference>
<reference evidence="16 18" key="1">
    <citation type="submission" date="2014-08" db="EMBL/GenBank/DDBJ databases">
        <title>Complete genome sequence of Corynebacterium imitans DSM 44264, isolated from a five-month-old boy with suspected pharyngeal diphtheria.</title>
        <authorList>
            <person name="Mollmann S."/>
            <person name="Albersmeier A."/>
            <person name="Ruckert C."/>
            <person name="Tauch A."/>
        </authorList>
    </citation>
    <scope>NUCLEOTIDE SEQUENCE [LARGE SCALE GENOMIC DNA]</scope>
    <source>
        <strain evidence="16 18">DSM 44264</strain>
    </source>
</reference>
<organism evidence="16 18">
    <name type="scientific">Corynebacterium imitans</name>
    <dbReference type="NCBI Taxonomy" id="156978"/>
    <lineage>
        <taxon>Bacteria</taxon>
        <taxon>Bacillati</taxon>
        <taxon>Actinomycetota</taxon>
        <taxon>Actinomycetes</taxon>
        <taxon>Mycobacteriales</taxon>
        <taxon>Corynebacteriaceae</taxon>
        <taxon>Corynebacterium</taxon>
    </lineage>
</organism>
<dbReference type="RefSeq" id="WP_038587665.1">
    <property type="nucleotide sequence ID" value="NZ_CP009211.1"/>
</dbReference>
<evidence type="ECO:0000313" key="19">
    <source>
        <dbReference type="Proteomes" id="UP000215374"/>
    </source>
</evidence>
<dbReference type="STRING" id="156978.CIMIT_00500"/>
<evidence type="ECO:0000259" key="14">
    <source>
        <dbReference type="Pfam" id="PF12249"/>
    </source>
</evidence>
<feature type="transmembrane region" description="Helical" evidence="13">
    <location>
        <begin position="411"/>
        <end position="435"/>
    </location>
</feature>
<dbReference type="InterPro" id="IPR020963">
    <property type="entry name" value="ArabinofuranosylTrfase_AftA_N"/>
</dbReference>
<keyword evidence="8 13" id="KW-0812">Transmembrane</keyword>
<feature type="transmembrane region" description="Helical" evidence="13">
    <location>
        <begin position="269"/>
        <end position="290"/>
    </location>
</feature>
<comment type="catalytic activity">
    <reaction evidence="12">
        <text>Adds an alpha-D-arabinofuranosyl group from trans,octacis-decaprenylphospho-beta-D-arabinofuranose at the 5-O-position of the eighth, tenth and twelfth galactofuranose unit of the galactofuranan chain of [beta-D-galactofuranosyl-(1-&gt;5)-beta-D-galactofuranosyl-(1-&gt;6)]14-beta-D-galactofuranosyl-(1-&gt;5)-beta-D-galactofuranosyl-(1-&gt;4)-alpha-L-rhamnopyranosyl-(1-&gt;3)-N-acetyl-alpha-D-glucosaminyl-diphospho-trans,octacis-decaprenol.</text>
        <dbReference type="EC" id="2.4.2.46"/>
    </reaction>
</comment>
<evidence type="ECO:0000256" key="12">
    <source>
        <dbReference type="ARBA" id="ARBA00034030"/>
    </source>
</evidence>
<dbReference type="OrthoDB" id="4775300at2"/>
<feature type="transmembrane region" description="Helical" evidence="13">
    <location>
        <begin position="376"/>
        <end position="399"/>
    </location>
</feature>
<keyword evidence="6" id="KW-1003">Cell membrane</keyword>
<evidence type="ECO:0000256" key="7">
    <source>
        <dbReference type="ARBA" id="ARBA00022679"/>
    </source>
</evidence>
<feature type="domain" description="Arabinofuranosyltransferase AftA N-terminal" evidence="15">
    <location>
        <begin position="34"/>
        <end position="458"/>
    </location>
</feature>
<dbReference type="UniPathway" id="UPA00963"/>
<feature type="transmembrane region" description="Helical" evidence="13">
    <location>
        <begin position="345"/>
        <end position="369"/>
    </location>
</feature>
<evidence type="ECO:0000256" key="11">
    <source>
        <dbReference type="ARBA" id="ARBA00033184"/>
    </source>
</evidence>
<dbReference type="KEGG" id="cii:CIMIT_00500"/>
<comment type="similarity">
    <text evidence="3">Belongs to the glycosyltransferase 85 family.</text>
</comment>